<dbReference type="InterPro" id="IPR036412">
    <property type="entry name" value="HAD-like_sf"/>
</dbReference>
<dbReference type="SUPFAM" id="SSF56784">
    <property type="entry name" value="HAD-like"/>
    <property type="match status" value="1"/>
</dbReference>
<accession>G6XME1</accession>
<reference evidence="1 2" key="1">
    <citation type="submission" date="2011-10" db="EMBL/GenBank/DDBJ databases">
        <title>Genome sequence of Gluconobacter morbifer G707, isolated from Drosophila gut.</title>
        <authorList>
            <person name="Lee W.-J."/>
            <person name="Kim E.-K."/>
        </authorList>
    </citation>
    <scope>NUCLEOTIDE SEQUENCE [LARGE SCALE GENOMIC DNA]</scope>
    <source>
        <strain evidence="1 2">G707</strain>
    </source>
</reference>
<dbReference type="AlphaFoldDB" id="G6XME1"/>
<evidence type="ECO:0000313" key="2">
    <source>
        <dbReference type="Proteomes" id="UP000004949"/>
    </source>
</evidence>
<dbReference type="eggNOG" id="COG4229">
    <property type="taxonomic scope" value="Bacteria"/>
</dbReference>
<gene>
    <name evidence="1" type="ORF">GMO_26590</name>
</gene>
<name>G6XME1_9PROT</name>
<dbReference type="STRING" id="1088869.GMO_26590"/>
<dbReference type="InterPro" id="IPR023214">
    <property type="entry name" value="HAD_sf"/>
</dbReference>
<sequence length="61" mass="6320">MRLAPADILFLSDIGGELDAAQDAGLTVCQIVRPQDGTVPHPGVPQAPDLDAVTTAFHLPS</sequence>
<dbReference type="EMBL" id="AGQV01000013">
    <property type="protein sequence ID" value="EHH67039.1"/>
    <property type="molecule type" value="Genomic_DNA"/>
</dbReference>
<evidence type="ECO:0000313" key="1">
    <source>
        <dbReference type="EMBL" id="EHH67039.1"/>
    </source>
</evidence>
<dbReference type="PATRIC" id="fig|1088869.3.peg.2650"/>
<proteinExistence type="predicted"/>
<keyword evidence="2" id="KW-1185">Reference proteome</keyword>
<protein>
    <submittedName>
        <fullName evidence="1">Putative enolase-phosphatase</fullName>
    </submittedName>
</protein>
<comment type="caution">
    <text evidence="1">The sequence shown here is derived from an EMBL/GenBank/DDBJ whole genome shotgun (WGS) entry which is preliminary data.</text>
</comment>
<dbReference type="Gene3D" id="3.40.50.1000">
    <property type="entry name" value="HAD superfamily/HAD-like"/>
    <property type="match status" value="1"/>
</dbReference>
<dbReference type="Proteomes" id="UP000004949">
    <property type="component" value="Unassembled WGS sequence"/>
</dbReference>
<organism evidence="1 2">
    <name type="scientific">Gluconobacter morbifer G707</name>
    <dbReference type="NCBI Taxonomy" id="1088869"/>
    <lineage>
        <taxon>Bacteria</taxon>
        <taxon>Pseudomonadati</taxon>
        <taxon>Pseudomonadota</taxon>
        <taxon>Alphaproteobacteria</taxon>
        <taxon>Acetobacterales</taxon>
        <taxon>Acetobacteraceae</taxon>
        <taxon>Gluconobacter</taxon>
    </lineage>
</organism>